<keyword evidence="3" id="KW-1185">Reference proteome</keyword>
<organism evidence="2 3">
    <name type="scientific">Dentiscutata erythropus</name>
    <dbReference type="NCBI Taxonomy" id="1348616"/>
    <lineage>
        <taxon>Eukaryota</taxon>
        <taxon>Fungi</taxon>
        <taxon>Fungi incertae sedis</taxon>
        <taxon>Mucoromycota</taxon>
        <taxon>Glomeromycotina</taxon>
        <taxon>Glomeromycetes</taxon>
        <taxon>Diversisporales</taxon>
        <taxon>Gigasporaceae</taxon>
        <taxon>Dentiscutata</taxon>
    </lineage>
</organism>
<feature type="non-terminal residue" evidence="2">
    <location>
        <position position="133"/>
    </location>
</feature>
<keyword evidence="1" id="KW-0472">Membrane</keyword>
<reference evidence="2" key="1">
    <citation type="submission" date="2021-06" db="EMBL/GenBank/DDBJ databases">
        <authorList>
            <person name="Kallberg Y."/>
            <person name="Tangrot J."/>
            <person name="Rosling A."/>
        </authorList>
    </citation>
    <scope>NUCLEOTIDE SEQUENCE</scope>
    <source>
        <strain evidence="2">MA453B</strain>
    </source>
</reference>
<keyword evidence="1" id="KW-1133">Transmembrane helix</keyword>
<keyword evidence="1" id="KW-0812">Transmembrane</keyword>
<name>A0A9N9PBU3_9GLOM</name>
<gene>
    <name evidence="2" type="ORF">DERYTH_LOCUS24341</name>
</gene>
<dbReference type="Proteomes" id="UP000789405">
    <property type="component" value="Unassembled WGS sequence"/>
</dbReference>
<comment type="caution">
    <text evidence="2">The sequence shown here is derived from an EMBL/GenBank/DDBJ whole genome shotgun (WGS) entry which is preliminary data.</text>
</comment>
<protein>
    <submittedName>
        <fullName evidence="2">14983_t:CDS:1</fullName>
    </submittedName>
</protein>
<feature type="transmembrane region" description="Helical" evidence="1">
    <location>
        <begin position="103"/>
        <end position="126"/>
    </location>
</feature>
<sequence>MDIKQPMQQQYYSPLHPRSPHPSPVPYLLNLNTVSPNVSPNISPTIDSNIYPAINSKINPTMNSEINPYNSTIIQVTASSAEVDEKNICCICRREQRKIKESWACIVLLTIVIIIVILIAVALAILGESRKNS</sequence>
<evidence type="ECO:0000256" key="1">
    <source>
        <dbReference type="SAM" id="Phobius"/>
    </source>
</evidence>
<proteinExistence type="predicted"/>
<dbReference type="EMBL" id="CAJVPY010040485">
    <property type="protein sequence ID" value="CAG8805779.1"/>
    <property type="molecule type" value="Genomic_DNA"/>
</dbReference>
<accession>A0A9N9PBU3</accession>
<evidence type="ECO:0000313" key="2">
    <source>
        <dbReference type="EMBL" id="CAG8805779.1"/>
    </source>
</evidence>
<evidence type="ECO:0000313" key="3">
    <source>
        <dbReference type="Proteomes" id="UP000789405"/>
    </source>
</evidence>
<dbReference type="AlphaFoldDB" id="A0A9N9PBU3"/>